<feature type="domain" description="Thiamine pyrophosphate enzyme central" evidence="5">
    <location>
        <begin position="219"/>
        <end position="344"/>
    </location>
</feature>
<dbReference type="InterPro" id="IPR012000">
    <property type="entry name" value="Thiamin_PyroP_enz_cen_dom"/>
</dbReference>
<dbReference type="Gene3D" id="3.40.50.970">
    <property type="match status" value="2"/>
</dbReference>
<comment type="caution">
    <text evidence="8">The sequence shown here is derived from an EMBL/GenBank/DDBJ whole genome shotgun (WGS) entry which is preliminary data.</text>
</comment>
<keyword evidence="3 4" id="KW-0786">Thiamine pyrophosphate</keyword>
<sequence length="560" mass="57850">MSAAQTVPGAAVPEAERRAARAAGVHPENTGLAIMRVVRGYGVDTVFGIPGTHNLEFYRHLPRLGIRAVTSRHEQGAGYAADAWAQRTELPGVVVATSGPGLLNALSAAGTAYCESRPMLILAPGPARGHEGSTVGTLHETKDQLGAAASVIDLAVRVESAEAAVDAVHAAFELFRGPRPRPAYVEVPLDLLEEAAALDEAVLAAREAAQGAAAPAAEIESAVELLLAAKRPAILAGRGSRRSREQLRELAEQLGAPVVTSSNGKGVIPESHPLSVGAELRLAPAVELLEGADVLLIVGSKIAVGEFMTGPLSPRGAVIRVDADAAQIRVGPPLATELVGRAENEVPRLLAGVRSGLEGAEQASPWCDVAAVREACAAEAMRTSRASVEVATRIVSALPQGVIVTGDSSQISYNGIAEAFRPDAPGECLNMITYATLGYGVPAAIGAKLASPERHVVCVTGDGALMFSVVELQTAVEQGLDLTVVCVDNGGYGEIEQNEIDRGIAPIAVQLRQPDWPLLARAFGGTGFAVAEASQLEAVVARAVSTPGVSLVHVPMGLFE</sequence>
<dbReference type="CDD" id="cd07035">
    <property type="entry name" value="TPP_PYR_POX_like"/>
    <property type="match status" value="1"/>
</dbReference>
<evidence type="ECO:0000313" key="8">
    <source>
        <dbReference type="EMBL" id="MFD1203166.1"/>
    </source>
</evidence>
<keyword evidence="9" id="KW-1185">Reference proteome</keyword>
<comment type="cofactor">
    <cofactor evidence="1">
        <name>thiamine diphosphate</name>
        <dbReference type="ChEBI" id="CHEBI:58937"/>
    </cofactor>
</comment>
<organism evidence="8 9">
    <name type="scientific">Leucobacter albus</name>
    <dbReference type="NCBI Taxonomy" id="272210"/>
    <lineage>
        <taxon>Bacteria</taxon>
        <taxon>Bacillati</taxon>
        <taxon>Actinomycetota</taxon>
        <taxon>Actinomycetes</taxon>
        <taxon>Micrococcales</taxon>
        <taxon>Microbacteriaceae</taxon>
        <taxon>Leucobacter</taxon>
    </lineage>
</organism>
<evidence type="ECO:0000259" key="5">
    <source>
        <dbReference type="Pfam" id="PF00205"/>
    </source>
</evidence>
<dbReference type="Pfam" id="PF02775">
    <property type="entry name" value="TPP_enzyme_C"/>
    <property type="match status" value="1"/>
</dbReference>
<feature type="domain" description="Thiamine pyrophosphate enzyme TPP-binding" evidence="6">
    <location>
        <begin position="417"/>
        <end position="554"/>
    </location>
</feature>
<dbReference type="PANTHER" id="PTHR18968">
    <property type="entry name" value="THIAMINE PYROPHOSPHATE ENZYMES"/>
    <property type="match status" value="1"/>
</dbReference>
<name>A0ABW3TR02_9MICO</name>
<protein>
    <submittedName>
        <fullName evidence="8">Thiamine pyrophosphate-binding protein</fullName>
    </submittedName>
</protein>
<gene>
    <name evidence="8" type="ORF">ACFQ3U_14805</name>
</gene>
<evidence type="ECO:0000313" key="9">
    <source>
        <dbReference type="Proteomes" id="UP001597181"/>
    </source>
</evidence>
<accession>A0ABW3TR02</accession>
<dbReference type="InterPro" id="IPR012001">
    <property type="entry name" value="Thiamin_PyroP_enz_TPP-bd_dom"/>
</dbReference>
<evidence type="ECO:0000256" key="3">
    <source>
        <dbReference type="ARBA" id="ARBA00023052"/>
    </source>
</evidence>
<dbReference type="InterPro" id="IPR029035">
    <property type="entry name" value="DHS-like_NAD/FAD-binding_dom"/>
</dbReference>
<evidence type="ECO:0000256" key="4">
    <source>
        <dbReference type="RuleBase" id="RU362132"/>
    </source>
</evidence>
<evidence type="ECO:0000259" key="7">
    <source>
        <dbReference type="Pfam" id="PF02776"/>
    </source>
</evidence>
<feature type="domain" description="Thiamine pyrophosphate enzyme N-terminal TPP-binding" evidence="7">
    <location>
        <begin position="30"/>
        <end position="145"/>
    </location>
</feature>
<proteinExistence type="inferred from homology"/>
<dbReference type="InterPro" id="IPR011766">
    <property type="entry name" value="TPP_enzyme_TPP-bd"/>
</dbReference>
<dbReference type="InterPro" id="IPR045229">
    <property type="entry name" value="TPP_enz"/>
</dbReference>
<dbReference type="Proteomes" id="UP001597181">
    <property type="component" value="Unassembled WGS sequence"/>
</dbReference>
<dbReference type="InterPro" id="IPR000399">
    <property type="entry name" value="TPP-bd_CS"/>
</dbReference>
<dbReference type="Pfam" id="PF02776">
    <property type="entry name" value="TPP_enzyme_N"/>
    <property type="match status" value="1"/>
</dbReference>
<evidence type="ECO:0000256" key="1">
    <source>
        <dbReference type="ARBA" id="ARBA00001964"/>
    </source>
</evidence>
<dbReference type="PANTHER" id="PTHR18968:SF13">
    <property type="entry name" value="ACETOLACTATE SYNTHASE CATALYTIC SUBUNIT, MITOCHONDRIAL"/>
    <property type="match status" value="1"/>
</dbReference>
<dbReference type="SUPFAM" id="SSF52467">
    <property type="entry name" value="DHS-like NAD/FAD-binding domain"/>
    <property type="match status" value="1"/>
</dbReference>
<dbReference type="Pfam" id="PF00205">
    <property type="entry name" value="TPP_enzyme_M"/>
    <property type="match status" value="1"/>
</dbReference>
<dbReference type="EMBL" id="JBHTLY010000009">
    <property type="protein sequence ID" value="MFD1203166.1"/>
    <property type="molecule type" value="Genomic_DNA"/>
</dbReference>
<evidence type="ECO:0000259" key="6">
    <source>
        <dbReference type="Pfam" id="PF02775"/>
    </source>
</evidence>
<dbReference type="InterPro" id="IPR029061">
    <property type="entry name" value="THDP-binding"/>
</dbReference>
<comment type="similarity">
    <text evidence="2 4">Belongs to the TPP enzyme family.</text>
</comment>
<dbReference type="CDD" id="cd00568">
    <property type="entry name" value="TPP_enzymes"/>
    <property type="match status" value="1"/>
</dbReference>
<dbReference type="Gene3D" id="3.40.50.1220">
    <property type="entry name" value="TPP-binding domain"/>
    <property type="match status" value="1"/>
</dbReference>
<dbReference type="RefSeq" id="WP_343961485.1">
    <property type="nucleotide sequence ID" value="NZ_BAAAKZ010000012.1"/>
</dbReference>
<dbReference type="PROSITE" id="PS00187">
    <property type="entry name" value="TPP_ENZYMES"/>
    <property type="match status" value="1"/>
</dbReference>
<evidence type="ECO:0000256" key="2">
    <source>
        <dbReference type="ARBA" id="ARBA00007812"/>
    </source>
</evidence>
<dbReference type="SUPFAM" id="SSF52518">
    <property type="entry name" value="Thiamin diphosphate-binding fold (THDP-binding)"/>
    <property type="match status" value="2"/>
</dbReference>
<reference evidence="9" key="1">
    <citation type="journal article" date="2019" name="Int. J. Syst. Evol. Microbiol.">
        <title>The Global Catalogue of Microorganisms (GCM) 10K type strain sequencing project: providing services to taxonomists for standard genome sequencing and annotation.</title>
        <authorList>
            <consortium name="The Broad Institute Genomics Platform"/>
            <consortium name="The Broad Institute Genome Sequencing Center for Infectious Disease"/>
            <person name="Wu L."/>
            <person name="Ma J."/>
        </authorList>
    </citation>
    <scope>NUCLEOTIDE SEQUENCE [LARGE SCALE GENOMIC DNA]</scope>
    <source>
        <strain evidence="9">CCUG 50213</strain>
    </source>
</reference>